<evidence type="ECO:0000256" key="1">
    <source>
        <dbReference type="SAM" id="MobiDB-lite"/>
    </source>
</evidence>
<dbReference type="AlphaFoldDB" id="A0A9D4FFT9"/>
<proteinExistence type="predicted"/>
<reference evidence="2" key="1">
    <citation type="journal article" date="2019" name="bioRxiv">
        <title>The Genome of the Zebra Mussel, Dreissena polymorpha: A Resource for Invasive Species Research.</title>
        <authorList>
            <person name="McCartney M.A."/>
            <person name="Auch B."/>
            <person name="Kono T."/>
            <person name="Mallez S."/>
            <person name="Zhang Y."/>
            <person name="Obille A."/>
            <person name="Becker A."/>
            <person name="Abrahante J.E."/>
            <person name="Garbe J."/>
            <person name="Badalamenti J.P."/>
            <person name="Herman A."/>
            <person name="Mangelson H."/>
            <person name="Liachko I."/>
            <person name="Sullivan S."/>
            <person name="Sone E.D."/>
            <person name="Koren S."/>
            <person name="Silverstein K.A.T."/>
            <person name="Beckman K.B."/>
            <person name="Gohl D.M."/>
        </authorList>
    </citation>
    <scope>NUCLEOTIDE SEQUENCE</scope>
    <source>
        <strain evidence="2">Duluth1</strain>
        <tissue evidence="2">Whole animal</tissue>
    </source>
</reference>
<keyword evidence="3" id="KW-1185">Reference proteome</keyword>
<gene>
    <name evidence="2" type="ORF">DPMN_149356</name>
</gene>
<feature type="compositionally biased region" description="Basic residues" evidence="1">
    <location>
        <begin position="52"/>
        <end position="68"/>
    </location>
</feature>
<protein>
    <submittedName>
        <fullName evidence="2">Uncharacterized protein</fullName>
    </submittedName>
</protein>
<comment type="caution">
    <text evidence="2">The sequence shown here is derived from an EMBL/GenBank/DDBJ whole genome shotgun (WGS) entry which is preliminary data.</text>
</comment>
<sequence>MNRIKLEQFMKYNRKPQLKIIERLRVEDNDIKRNTLSPINKKYKSGTLENLKKKRQISYKKRNTEKRL</sequence>
<name>A0A9D4FFT9_DREPO</name>
<reference evidence="2" key="2">
    <citation type="submission" date="2020-11" db="EMBL/GenBank/DDBJ databases">
        <authorList>
            <person name="McCartney M.A."/>
            <person name="Auch B."/>
            <person name="Kono T."/>
            <person name="Mallez S."/>
            <person name="Becker A."/>
            <person name="Gohl D.M."/>
            <person name="Silverstein K.A.T."/>
            <person name="Koren S."/>
            <person name="Bechman K.B."/>
            <person name="Herman A."/>
            <person name="Abrahante J.E."/>
            <person name="Garbe J."/>
        </authorList>
    </citation>
    <scope>NUCLEOTIDE SEQUENCE</scope>
    <source>
        <strain evidence="2">Duluth1</strain>
        <tissue evidence="2">Whole animal</tissue>
    </source>
</reference>
<dbReference type="Proteomes" id="UP000828390">
    <property type="component" value="Unassembled WGS sequence"/>
</dbReference>
<feature type="region of interest" description="Disordered" evidence="1">
    <location>
        <begin position="47"/>
        <end position="68"/>
    </location>
</feature>
<evidence type="ECO:0000313" key="3">
    <source>
        <dbReference type="Proteomes" id="UP000828390"/>
    </source>
</evidence>
<accession>A0A9D4FFT9</accession>
<evidence type="ECO:0000313" key="2">
    <source>
        <dbReference type="EMBL" id="KAH3795795.1"/>
    </source>
</evidence>
<organism evidence="2 3">
    <name type="scientific">Dreissena polymorpha</name>
    <name type="common">Zebra mussel</name>
    <name type="synonym">Mytilus polymorpha</name>
    <dbReference type="NCBI Taxonomy" id="45954"/>
    <lineage>
        <taxon>Eukaryota</taxon>
        <taxon>Metazoa</taxon>
        <taxon>Spiralia</taxon>
        <taxon>Lophotrochozoa</taxon>
        <taxon>Mollusca</taxon>
        <taxon>Bivalvia</taxon>
        <taxon>Autobranchia</taxon>
        <taxon>Heteroconchia</taxon>
        <taxon>Euheterodonta</taxon>
        <taxon>Imparidentia</taxon>
        <taxon>Neoheterodontei</taxon>
        <taxon>Myida</taxon>
        <taxon>Dreissenoidea</taxon>
        <taxon>Dreissenidae</taxon>
        <taxon>Dreissena</taxon>
    </lineage>
</organism>
<dbReference type="EMBL" id="JAIWYP010000007">
    <property type="protein sequence ID" value="KAH3795795.1"/>
    <property type="molecule type" value="Genomic_DNA"/>
</dbReference>